<evidence type="ECO:0000313" key="9">
    <source>
        <dbReference type="EMBL" id="KAG2607653.1"/>
    </source>
</evidence>
<dbReference type="GO" id="GO:0005634">
    <property type="term" value="C:nucleus"/>
    <property type="evidence" value="ECO:0007669"/>
    <property type="project" value="TreeGrafter"/>
</dbReference>
<evidence type="ECO:0000256" key="1">
    <source>
        <dbReference type="ARBA" id="ARBA00009085"/>
    </source>
</evidence>
<dbReference type="Proteomes" id="UP000823388">
    <property type="component" value="Chromosome 4N"/>
</dbReference>
<dbReference type="PROSITE" id="PS00972">
    <property type="entry name" value="USP_1"/>
    <property type="match status" value="1"/>
</dbReference>
<evidence type="ECO:0000256" key="5">
    <source>
        <dbReference type="PROSITE-ProRule" id="PRU00134"/>
    </source>
</evidence>
<evidence type="ECO:0000313" key="10">
    <source>
        <dbReference type="Proteomes" id="UP000823388"/>
    </source>
</evidence>
<feature type="domain" description="USP" evidence="7">
    <location>
        <begin position="192"/>
        <end position="499"/>
    </location>
</feature>
<gene>
    <name evidence="9" type="ORF">PVAP13_4NG263900</name>
</gene>
<evidence type="ECO:0000259" key="8">
    <source>
        <dbReference type="PROSITE" id="PS50865"/>
    </source>
</evidence>
<keyword evidence="10" id="KW-1185">Reference proteome</keyword>
<dbReference type="InterPro" id="IPR001394">
    <property type="entry name" value="Peptidase_C19_UCH"/>
</dbReference>
<evidence type="ECO:0000256" key="6">
    <source>
        <dbReference type="SAM" id="MobiDB-lite"/>
    </source>
</evidence>
<dbReference type="Pfam" id="PF01753">
    <property type="entry name" value="zf-MYND"/>
    <property type="match status" value="1"/>
</dbReference>
<dbReference type="Gene3D" id="3.90.70.10">
    <property type="entry name" value="Cysteine proteinases"/>
    <property type="match status" value="1"/>
</dbReference>
<dbReference type="GO" id="GO:0008270">
    <property type="term" value="F:zinc ion binding"/>
    <property type="evidence" value="ECO:0007669"/>
    <property type="project" value="UniProtKB-KW"/>
</dbReference>
<reference evidence="9" key="1">
    <citation type="submission" date="2020-05" db="EMBL/GenBank/DDBJ databases">
        <title>WGS assembly of Panicum virgatum.</title>
        <authorList>
            <person name="Lovell J.T."/>
            <person name="Jenkins J."/>
            <person name="Shu S."/>
            <person name="Juenger T.E."/>
            <person name="Schmutz J."/>
        </authorList>
    </citation>
    <scope>NUCLEOTIDE SEQUENCE</scope>
    <source>
        <strain evidence="9">AP13</strain>
    </source>
</reference>
<comment type="similarity">
    <text evidence="1">Belongs to the peptidase C19 family.</text>
</comment>
<dbReference type="InterPro" id="IPR038765">
    <property type="entry name" value="Papain-like_cys_pep_sf"/>
</dbReference>
<feature type="compositionally biased region" description="Low complexity" evidence="6">
    <location>
        <begin position="812"/>
        <end position="827"/>
    </location>
</feature>
<dbReference type="PANTHER" id="PTHR24006:SF677">
    <property type="entry name" value="UBIQUITIN CARBOXYL-TERMINAL HYDROLASE 19"/>
    <property type="match status" value="1"/>
</dbReference>
<dbReference type="GO" id="GO:0005829">
    <property type="term" value="C:cytosol"/>
    <property type="evidence" value="ECO:0007669"/>
    <property type="project" value="TreeGrafter"/>
</dbReference>
<accession>A0A8T0TEN8</accession>
<evidence type="ECO:0000256" key="4">
    <source>
        <dbReference type="ARBA" id="ARBA00022833"/>
    </source>
</evidence>
<feature type="region of interest" description="Disordered" evidence="6">
    <location>
        <begin position="60"/>
        <end position="87"/>
    </location>
</feature>
<dbReference type="InterPro" id="IPR018200">
    <property type="entry name" value="USP_CS"/>
</dbReference>
<dbReference type="GO" id="GO:0004843">
    <property type="term" value="F:cysteine-type deubiquitinase activity"/>
    <property type="evidence" value="ECO:0007669"/>
    <property type="project" value="InterPro"/>
</dbReference>
<dbReference type="FunFam" id="3.90.70.10:FF:000026">
    <property type="entry name" value="Ubiquitin carboxyl-terminal hydrolase 15"/>
    <property type="match status" value="1"/>
</dbReference>
<dbReference type="Gene3D" id="6.10.140.2220">
    <property type="match status" value="1"/>
</dbReference>
<dbReference type="AlphaFoldDB" id="A0A8T0TEN8"/>
<evidence type="ECO:0000256" key="2">
    <source>
        <dbReference type="ARBA" id="ARBA00022723"/>
    </source>
</evidence>
<keyword evidence="2" id="KW-0479">Metal-binding</keyword>
<organism evidence="9 10">
    <name type="scientific">Panicum virgatum</name>
    <name type="common">Blackwell switchgrass</name>
    <dbReference type="NCBI Taxonomy" id="38727"/>
    <lineage>
        <taxon>Eukaryota</taxon>
        <taxon>Viridiplantae</taxon>
        <taxon>Streptophyta</taxon>
        <taxon>Embryophyta</taxon>
        <taxon>Tracheophyta</taxon>
        <taxon>Spermatophyta</taxon>
        <taxon>Magnoliopsida</taxon>
        <taxon>Liliopsida</taxon>
        <taxon>Poales</taxon>
        <taxon>Poaceae</taxon>
        <taxon>PACMAD clade</taxon>
        <taxon>Panicoideae</taxon>
        <taxon>Panicodae</taxon>
        <taxon>Paniceae</taxon>
        <taxon>Panicinae</taxon>
        <taxon>Panicum</taxon>
        <taxon>Panicum sect. Hiantes</taxon>
    </lineage>
</organism>
<dbReference type="InterPro" id="IPR028889">
    <property type="entry name" value="USP"/>
</dbReference>
<feature type="region of interest" description="Disordered" evidence="6">
    <location>
        <begin position="803"/>
        <end position="835"/>
    </location>
</feature>
<dbReference type="SUPFAM" id="SSF144232">
    <property type="entry name" value="HIT/MYND zinc finger-like"/>
    <property type="match status" value="1"/>
</dbReference>
<keyword evidence="3 5" id="KW-0863">Zinc-finger</keyword>
<keyword evidence="4" id="KW-0862">Zinc</keyword>
<dbReference type="PROSITE" id="PS50865">
    <property type="entry name" value="ZF_MYND_2"/>
    <property type="match status" value="1"/>
</dbReference>
<dbReference type="InterPro" id="IPR002893">
    <property type="entry name" value="Znf_MYND"/>
</dbReference>
<dbReference type="CDD" id="cd02661">
    <property type="entry name" value="Peptidase_C19E"/>
    <property type="match status" value="1"/>
</dbReference>
<feature type="region of interest" description="Disordered" evidence="6">
    <location>
        <begin position="618"/>
        <end position="647"/>
    </location>
</feature>
<evidence type="ECO:0000259" key="7">
    <source>
        <dbReference type="PROSITE" id="PS50235"/>
    </source>
</evidence>
<dbReference type="SUPFAM" id="SSF54001">
    <property type="entry name" value="Cysteine proteinases"/>
    <property type="match status" value="1"/>
</dbReference>
<feature type="domain" description="MYND-type" evidence="8">
    <location>
        <begin position="95"/>
        <end position="132"/>
    </location>
</feature>
<sequence>MLGGGGGGGGGGAGLGLDFSAVIQVAVVGFVLFSAAVVAVRRAASRYFVVDAAGFAASYDDHHHHHHHSPPAYPMSPKRSQQERGAAGGEVSGPCAACGVVTSKKCSRCKSVRYCSQKCQTKHWQDDHKSKCKPMNADKFSFGLEANSKKSSGFGRISLVPTRKKLKKGQVLFSYDEFLNLYDRKDFDFIPCGLMNCGNSCFANVVLQCLSCTRPLVAYLLGKDHSRECSTRHEDWCFLCELQCHVQRASESIHPFSPANILSHLPNIGGNLGYGRQEDAHEFMRFAIDKMQSACLDEYGGEKAVDLSTQETTIIQHIFGGRLQSQVQCTACGMVSNRYDNMMDLTVEIQGDAESLEKCLDQFTAVEWLDGDNKYKCDGCNDYVKARKHLSVHQAPNILTITLKRFQSGRFGKLNKRVTFPMNLDLTPYMSSTDGSDLYDLYAVVVHLDMMNASFFGHYICYIKGSRGNWYKIDDCKVMIVDDEEVHAQGAYMLLYSRRTARPRPLATVEEPVKQPQQCKVLPLNGQNHMIPEPEDATLICELPLESSEDLLQQDSESNNESLHKIDIKDQGSDLHTSIEADKLISDEVDARAPCSALEASTSLRSVPLCPPVEGGPATMSSVEFGNSMSEASSDHSFAEEREEPSSCIDSVDYMDVDTEAGIEVERCDERPPALDGSIGKTDNKTSVPILVNELAGKPRSTFSPGFLDKPSRKRSSFAEEDHIGGNNAGISRKLNGHCNEYISSSEQVLANSCGNSPSSGSENCNGDMFATSRNVNYYTVNGVTQSSNHSLHADKLDVPVVSHGFEPRPYSESSSGSSKNCSSTSSDIPIEQKSNGATVVLEHVEERCSDCTINGSSFQLRAASNHLDENSHAILASNNSSCRQENGSNGLNGVGCQRDDTPSMLVSKNSTGSEHDGLRRRVTSKFFEQNGIDAQ</sequence>
<dbReference type="EMBL" id="CM029044">
    <property type="protein sequence ID" value="KAG2607653.1"/>
    <property type="molecule type" value="Genomic_DNA"/>
</dbReference>
<feature type="compositionally biased region" description="Polar residues" evidence="6">
    <location>
        <begin position="619"/>
        <end position="632"/>
    </location>
</feature>
<name>A0A8T0TEN8_PANVG</name>
<dbReference type="PROSITE" id="PS50235">
    <property type="entry name" value="USP_3"/>
    <property type="match status" value="1"/>
</dbReference>
<comment type="caution">
    <text evidence="9">The sequence shown here is derived from an EMBL/GenBank/DDBJ whole genome shotgun (WGS) entry which is preliminary data.</text>
</comment>
<dbReference type="InterPro" id="IPR050164">
    <property type="entry name" value="Peptidase_C19"/>
</dbReference>
<dbReference type="PROSITE" id="PS01360">
    <property type="entry name" value="ZF_MYND_1"/>
    <property type="match status" value="1"/>
</dbReference>
<evidence type="ECO:0000256" key="3">
    <source>
        <dbReference type="ARBA" id="ARBA00022771"/>
    </source>
</evidence>
<proteinExistence type="inferred from homology"/>
<protein>
    <submittedName>
        <fullName evidence="9">Uncharacterized protein</fullName>
    </submittedName>
</protein>
<dbReference type="Pfam" id="PF00443">
    <property type="entry name" value="UCH"/>
    <property type="match status" value="1"/>
</dbReference>
<dbReference type="GO" id="GO:0016579">
    <property type="term" value="P:protein deubiquitination"/>
    <property type="evidence" value="ECO:0007669"/>
    <property type="project" value="InterPro"/>
</dbReference>
<dbReference type="PANTHER" id="PTHR24006">
    <property type="entry name" value="UBIQUITIN CARBOXYL-TERMINAL HYDROLASE"/>
    <property type="match status" value="1"/>
</dbReference>